<dbReference type="Proteomes" id="UP000824190">
    <property type="component" value="Unassembled WGS sequence"/>
</dbReference>
<reference evidence="1" key="2">
    <citation type="submission" date="2021-04" db="EMBL/GenBank/DDBJ databases">
        <authorList>
            <person name="Gilroy R."/>
        </authorList>
    </citation>
    <scope>NUCLEOTIDE SEQUENCE</scope>
    <source>
        <strain evidence="1">CHK32-1732</strain>
    </source>
</reference>
<protein>
    <submittedName>
        <fullName evidence="1">Uncharacterized protein</fullName>
    </submittedName>
</protein>
<name>A0A9D1UN99_9CORY</name>
<dbReference type="EMBL" id="DXGC01000124">
    <property type="protein sequence ID" value="HIW92851.1"/>
    <property type="molecule type" value="Genomic_DNA"/>
</dbReference>
<comment type="caution">
    <text evidence="1">The sequence shown here is derived from an EMBL/GenBank/DDBJ whole genome shotgun (WGS) entry which is preliminary data.</text>
</comment>
<evidence type="ECO:0000313" key="1">
    <source>
        <dbReference type="EMBL" id="HIW92851.1"/>
    </source>
</evidence>
<accession>A0A9D1UN99</accession>
<sequence length="48" mass="5114">MSDPSDSTQTEIFAVGVTTWVDYEDATTAGAKTVEAVMDAQNLKISAF</sequence>
<organism evidence="1 2">
    <name type="scientific">Candidatus Corynebacterium avicola</name>
    <dbReference type="NCBI Taxonomy" id="2838527"/>
    <lineage>
        <taxon>Bacteria</taxon>
        <taxon>Bacillati</taxon>
        <taxon>Actinomycetota</taxon>
        <taxon>Actinomycetes</taxon>
        <taxon>Mycobacteriales</taxon>
        <taxon>Corynebacteriaceae</taxon>
        <taxon>Corynebacterium</taxon>
    </lineage>
</organism>
<dbReference type="AlphaFoldDB" id="A0A9D1UN99"/>
<reference evidence="1" key="1">
    <citation type="journal article" date="2021" name="PeerJ">
        <title>Extensive microbial diversity within the chicken gut microbiome revealed by metagenomics and culture.</title>
        <authorList>
            <person name="Gilroy R."/>
            <person name="Ravi A."/>
            <person name="Getino M."/>
            <person name="Pursley I."/>
            <person name="Horton D.L."/>
            <person name="Alikhan N.F."/>
            <person name="Baker D."/>
            <person name="Gharbi K."/>
            <person name="Hall N."/>
            <person name="Watson M."/>
            <person name="Adriaenssens E.M."/>
            <person name="Foster-Nyarko E."/>
            <person name="Jarju S."/>
            <person name="Secka A."/>
            <person name="Antonio M."/>
            <person name="Oren A."/>
            <person name="Chaudhuri R.R."/>
            <person name="La Ragione R."/>
            <person name="Hildebrand F."/>
            <person name="Pallen M.J."/>
        </authorList>
    </citation>
    <scope>NUCLEOTIDE SEQUENCE</scope>
    <source>
        <strain evidence="1">CHK32-1732</strain>
    </source>
</reference>
<gene>
    <name evidence="1" type="ORF">H9870_14450</name>
</gene>
<proteinExistence type="predicted"/>
<evidence type="ECO:0000313" key="2">
    <source>
        <dbReference type="Proteomes" id="UP000824190"/>
    </source>
</evidence>